<dbReference type="EnsemblMetazoa" id="XM_012688929.3">
    <property type="protein sequence ID" value="XP_012544383.1"/>
    <property type="gene ID" value="LOC101740619"/>
</dbReference>
<keyword evidence="10" id="KW-0012">Acyltransferase</keyword>
<evidence type="ECO:0000256" key="3">
    <source>
        <dbReference type="ARBA" id="ARBA00007317"/>
    </source>
</evidence>
<evidence type="ECO:0000256" key="13">
    <source>
        <dbReference type="ARBA" id="ARBA00046046"/>
    </source>
</evidence>
<dbReference type="GO" id="GO:0045252">
    <property type="term" value="C:oxoglutarate dehydrogenase complex"/>
    <property type="evidence" value="ECO:0007669"/>
    <property type="project" value="InterPro"/>
</dbReference>
<comment type="similarity">
    <text evidence="3">Belongs to the 2-oxoacid dehydrogenase family.</text>
</comment>
<sequence length="463" mass="49942">MLILKMIRRRIIRFISQGRHIRILQYSSNSNIRNYTLPQFKTFTNRTIKEVIVIHIPISQDFHTGRQLLGVEEVKAPTFPDSVSSGDVKLVKKEGDAVAMDEVVLEIETDKTALPVMSPGNGKIVKMLVKEGESVKSQQPLFQVDVTGEAPSKAAPAATPAAAPVPAAATAPTPAAAPAPAAAKAPATTPTTTKAAVTKPPTAKPAAAKKPTGPTLATQRIGDPTKTISGTRTEHPVPMNKMRKRISERLKEAQNTTAMLTTFNECDMSKLMAFRKANLEAFTKKYGVKLSFMSPFLKASANALMDQPVVNGVIIGDNIIYRDYVDISVAVATPRGLVVPVLRNVESMDYPRIELAMGALAEKARTGKLTPADMQGGTFTISNGGVFGSLLSMPIINLPQSAILGMHAIFQRPVAINGKVEIRPMMYLALTYDHRLIDGREAVLFLRKVKSGVEDPTSILAGI</sequence>
<evidence type="ECO:0000313" key="16">
    <source>
        <dbReference type="EnsemblMetazoa" id="XP_012544383.1"/>
    </source>
</evidence>
<dbReference type="NCBIfam" id="TIGR01347">
    <property type="entry name" value="sucB"/>
    <property type="match status" value="1"/>
</dbReference>
<keyword evidence="6" id="KW-0816">Tricarboxylic acid cycle</keyword>
<accession>A0A8R2C599</accession>
<reference evidence="16" key="2">
    <citation type="submission" date="2022-06" db="UniProtKB">
        <authorList>
            <consortium name="EnsemblMetazoa"/>
        </authorList>
    </citation>
    <scope>IDENTIFICATION</scope>
    <source>
        <strain evidence="16">p50T (Dazao)</strain>
    </source>
</reference>
<dbReference type="InterPro" id="IPR001078">
    <property type="entry name" value="2-oxoacid_DH_actylTfrase"/>
</dbReference>
<dbReference type="EC" id="2.3.1.61" evidence="4"/>
<dbReference type="InterPro" id="IPR006255">
    <property type="entry name" value="SucB"/>
</dbReference>
<dbReference type="SUPFAM" id="SSF52777">
    <property type="entry name" value="CoA-dependent acyltransferases"/>
    <property type="match status" value="1"/>
</dbReference>
<dbReference type="Gene3D" id="2.40.50.100">
    <property type="match status" value="1"/>
</dbReference>
<organism evidence="16 17">
    <name type="scientific">Bombyx mori</name>
    <name type="common">Silk moth</name>
    <dbReference type="NCBI Taxonomy" id="7091"/>
    <lineage>
        <taxon>Eukaryota</taxon>
        <taxon>Metazoa</taxon>
        <taxon>Ecdysozoa</taxon>
        <taxon>Arthropoda</taxon>
        <taxon>Hexapoda</taxon>
        <taxon>Insecta</taxon>
        <taxon>Pterygota</taxon>
        <taxon>Neoptera</taxon>
        <taxon>Endopterygota</taxon>
        <taxon>Lepidoptera</taxon>
        <taxon>Glossata</taxon>
        <taxon>Ditrysia</taxon>
        <taxon>Bombycoidea</taxon>
        <taxon>Bombycidae</taxon>
        <taxon>Bombycinae</taxon>
        <taxon>Bombyx</taxon>
    </lineage>
</organism>
<evidence type="ECO:0000256" key="14">
    <source>
        <dbReference type="SAM" id="MobiDB-lite"/>
    </source>
</evidence>
<dbReference type="Pfam" id="PF00198">
    <property type="entry name" value="2-oxoacid_dh"/>
    <property type="match status" value="1"/>
</dbReference>
<evidence type="ECO:0000256" key="11">
    <source>
        <dbReference type="ARBA" id="ARBA00031331"/>
    </source>
</evidence>
<dbReference type="Gene3D" id="3.30.559.10">
    <property type="entry name" value="Chloramphenicol acetyltransferase-like domain"/>
    <property type="match status" value="1"/>
</dbReference>
<dbReference type="GO" id="GO:0005739">
    <property type="term" value="C:mitochondrion"/>
    <property type="evidence" value="ECO:0007669"/>
    <property type="project" value="TreeGrafter"/>
</dbReference>
<feature type="compositionally biased region" description="Low complexity" evidence="14">
    <location>
        <begin position="165"/>
        <end position="218"/>
    </location>
</feature>
<evidence type="ECO:0000256" key="4">
    <source>
        <dbReference type="ARBA" id="ARBA00012945"/>
    </source>
</evidence>
<protein>
    <recommendedName>
        <fullName evidence="5">Dihydrolipoyllysine-residue succinyltransferase component of 2-oxoglutarate dehydrogenase complex, mitochondrial</fullName>
        <ecNumber evidence="4">2.3.1.61</ecNumber>
    </recommendedName>
    <alternativeName>
        <fullName evidence="12">2-oxoglutarate dehydrogenase complex component E2</fullName>
    </alternativeName>
    <alternativeName>
        <fullName evidence="11">E2K</fullName>
    </alternativeName>
</protein>
<dbReference type="InterPro" id="IPR050537">
    <property type="entry name" value="2-oxoacid_dehydrogenase"/>
</dbReference>
<comment type="function">
    <text evidence="13">Dihydrolipoamide succinyltransferase (E2) component of the 2-oxoglutarate dehydrogenase complex. The 2-oxoglutarate dehydrogenase complex catalyzes the overall conversion of 2-oxoglutarate to succinyl-CoA and CO(2). The 2-oxoglutarate dehydrogenase complex is mainly active in the mitochondrion. A fraction of the 2-oxoglutarate dehydrogenase complex also localizes in the nucleus and is required for lysine succinylation of histones: associates with KAT2A on chromatin and provides succinyl-CoA to histone succinyltransferase KAT2A.</text>
</comment>
<keyword evidence="9" id="KW-0809">Transit peptide</keyword>
<dbReference type="InterPro" id="IPR003016">
    <property type="entry name" value="2-oxoA_DH_lipoyl-BS"/>
</dbReference>
<evidence type="ECO:0000256" key="10">
    <source>
        <dbReference type="ARBA" id="ARBA00023315"/>
    </source>
</evidence>
<dbReference type="AlphaFoldDB" id="A0A8R2C599"/>
<dbReference type="CDD" id="cd06849">
    <property type="entry name" value="lipoyl_domain"/>
    <property type="match status" value="1"/>
</dbReference>
<dbReference type="InterPro" id="IPR000089">
    <property type="entry name" value="Biotin_lipoyl"/>
</dbReference>
<name>A0A8R2C599_BOMMO</name>
<dbReference type="InterPro" id="IPR011053">
    <property type="entry name" value="Single_hybrid_motif"/>
</dbReference>
<dbReference type="OrthoDB" id="5391403at2759"/>
<keyword evidence="17" id="KW-1185">Reference proteome</keyword>
<feature type="region of interest" description="Disordered" evidence="14">
    <location>
        <begin position="165"/>
        <end position="236"/>
    </location>
</feature>
<evidence type="ECO:0000256" key="1">
    <source>
        <dbReference type="ARBA" id="ARBA00001938"/>
    </source>
</evidence>
<dbReference type="KEGG" id="bmor:101740619"/>
<dbReference type="GO" id="GO:0004149">
    <property type="term" value="F:dihydrolipoyllysine-residue succinyltransferase activity"/>
    <property type="evidence" value="ECO:0007669"/>
    <property type="project" value="UniProtKB-EC"/>
</dbReference>
<evidence type="ECO:0000256" key="7">
    <source>
        <dbReference type="ARBA" id="ARBA00022679"/>
    </source>
</evidence>
<dbReference type="PROSITE" id="PS50968">
    <property type="entry name" value="BIOTINYL_LIPOYL"/>
    <property type="match status" value="1"/>
</dbReference>
<comment type="pathway">
    <text evidence="2">Amino-acid degradation; L-lysine degradation via saccharopine pathway; glutaryl-CoA from L-lysine: step 6/6.</text>
</comment>
<keyword evidence="8" id="KW-0450">Lipoyl</keyword>
<keyword evidence="7" id="KW-0808">Transferase</keyword>
<dbReference type="InterPro" id="IPR023213">
    <property type="entry name" value="CAT-like_dom_sf"/>
</dbReference>
<dbReference type="Proteomes" id="UP000005204">
    <property type="component" value="Unassembled WGS sequence"/>
</dbReference>
<evidence type="ECO:0000256" key="9">
    <source>
        <dbReference type="ARBA" id="ARBA00022946"/>
    </source>
</evidence>
<proteinExistence type="inferred from homology"/>
<evidence type="ECO:0000256" key="6">
    <source>
        <dbReference type="ARBA" id="ARBA00022532"/>
    </source>
</evidence>
<comment type="cofactor">
    <cofactor evidence="1">
        <name>(R)-lipoate</name>
        <dbReference type="ChEBI" id="CHEBI:83088"/>
    </cofactor>
</comment>
<dbReference type="Pfam" id="PF00364">
    <property type="entry name" value="Biotin_lipoyl"/>
    <property type="match status" value="1"/>
</dbReference>
<dbReference type="GeneID" id="101740619"/>
<dbReference type="PANTHER" id="PTHR43416">
    <property type="entry name" value="DIHYDROLIPOYLLYSINE-RESIDUE SUCCINYLTRANSFERASE COMPONENT OF 2-OXOGLUTARATE DEHYDROGENASE COMPLEX, MITOCHONDRIAL-RELATED"/>
    <property type="match status" value="1"/>
</dbReference>
<evidence type="ECO:0000259" key="15">
    <source>
        <dbReference type="PROSITE" id="PS50968"/>
    </source>
</evidence>
<evidence type="ECO:0000256" key="12">
    <source>
        <dbReference type="ARBA" id="ARBA00032406"/>
    </source>
</evidence>
<evidence type="ECO:0000313" key="17">
    <source>
        <dbReference type="Proteomes" id="UP000005204"/>
    </source>
</evidence>
<feature type="domain" description="Lipoyl-binding" evidence="15">
    <location>
        <begin position="71"/>
        <end position="145"/>
    </location>
</feature>
<dbReference type="PANTHER" id="PTHR43416:SF5">
    <property type="entry name" value="DIHYDROLIPOYLLYSINE-RESIDUE SUCCINYLTRANSFERASE COMPONENT OF 2-OXOGLUTARATE DEHYDROGENASE COMPLEX, MITOCHONDRIAL"/>
    <property type="match status" value="1"/>
</dbReference>
<evidence type="ECO:0000256" key="8">
    <source>
        <dbReference type="ARBA" id="ARBA00022823"/>
    </source>
</evidence>
<evidence type="ECO:0000256" key="5">
    <source>
        <dbReference type="ARBA" id="ARBA00020294"/>
    </source>
</evidence>
<dbReference type="SUPFAM" id="SSF51230">
    <property type="entry name" value="Single hybrid motif"/>
    <property type="match status" value="1"/>
</dbReference>
<dbReference type="PROSITE" id="PS00189">
    <property type="entry name" value="LIPOYL"/>
    <property type="match status" value="1"/>
</dbReference>
<evidence type="ECO:0000256" key="2">
    <source>
        <dbReference type="ARBA" id="ARBA00005145"/>
    </source>
</evidence>
<dbReference type="GO" id="GO:0006099">
    <property type="term" value="P:tricarboxylic acid cycle"/>
    <property type="evidence" value="ECO:0007669"/>
    <property type="project" value="UniProtKB-KW"/>
</dbReference>
<reference evidence="17" key="1">
    <citation type="journal article" date="2008" name="Insect Biochem. Mol. Biol.">
        <title>The genome of a lepidopteran model insect, the silkworm Bombyx mori.</title>
        <authorList>
            <consortium name="International Silkworm Genome Consortium"/>
        </authorList>
    </citation>
    <scope>NUCLEOTIDE SEQUENCE [LARGE SCALE GENOMIC DNA]</scope>
    <source>
        <strain evidence="17">p50T</strain>
    </source>
</reference>